<dbReference type="PANTHER" id="PTHR24220:SF86">
    <property type="entry name" value="ABC TRANSPORTER ABCH.1"/>
    <property type="match status" value="1"/>
</dbReference>
<dbReference type="GO" id="GO:0022857">
    <property type="term" value="F:transmembrane transporter activity"/>
    <property type="evidence" value="ECO:0007669"/>
    <property type="project" value="TreeGrafter"/>
</dbReference>
<evidence type="ECO:0000313" key="7">
    <source>
        <dbReference type="Proteomes" id="UP000031623"/>
    </source>
</evidence>
<dbReference type="InterPro" id="IPR003593">
    <property type="entry name" value="AAA+_ATPase"/>
</dbReference>
<dbReference type="STRING" id="40754.THII_0485"/>
<gene>
    <name evidence="6" type="ORF">THII_0485</name>
</gene>
<organism evidence="6 7">
    <name type="scientific">Thioploca ingrica</name>
    <dbReference type="NCBI Taxonomy" id="40754"/>
    <lineage>
        <taxon>Bacteria</taxon>
        <taxon>Pseudomonadati</taxon>
        <taxon>Pseudomonadota</taxon>
        <taxon>Gammaproteobacteria</taxon>
        <taxon>Thiotrichales</taxon>
        <taxon>Thiotrichaceae</taxon>
        <taxon>Thioploca</taxon>
    </lineage>
</organism>
<protein>
    <submittedName>
        <fullName evidence="6">Putative macrolide efflux ABC transporter, ATP-binding protein</fullName>
    </submittedName>
</protein>
<keyword evidence="1" id="KW-0813">Transport</keyword>
<dbReference type="PANTHER" id="PTHR24220">
    <property type="entry name" value="IMPORT ATP-BINDING PROTEIN"/>
    <property type="match status" value="1"/>
</dbReference>
<evidence type="ECO:0000256" key="4">
    <source>
        <dbReference type="ARBA" id="ARBA00038388"/>
    </source>
</evidence>
<evidence type="ECO:0000256" key="2">
    <source>
        <dbReference type="ARBA" id="ARBA00022741"/>
    </source>
</evidence>
<name>A0A090AHK5_9GAMM</name>
<keyword evidence="3 6" id="KW-0067">ATP-binding</keyword>
<dbReference type="EMBL" id="AP014633">
    <property type="protein sequence ID" value="BAP54782.1"/>
    <property type="molecule type" value="Genomic_DNA"/>
</dbReference>
<dbReference type="InterPro" id="IPR017911">
    <property type="entry name" value="MacB-like_ATP-bd"/>
</dbReference>
<keyword evidence="7" id="KW-1185">Reference proteome</keyword>
<dbReference type="Gene3D" id="3.40.50.300">
    <property type="entry name" value="P-loop containing nucleotide triphosphate hydrolases"/>
    <property type="match status" value="1"/>
</dbReference>
<evidence type="ECO:0000313" key="6">
    <source>
        <dbReference type="EMBL" id="BAP54782.1"/>
    </source>
</evidence>
<proteinExistence type="inferred from homology"/>
<evidence type="ECO:0000256" key="3">
    <source>
        <dbReference type="ARBA" id="ARBA00022840"/>
    </source>
</evidence>
<dbReference type="CDD" id="cd03255">
    <property type="entry name" value="ABC_MJ0796_LolCDE_FtsE"/>
    <property type="match status" value="1"/>
</dbReference>
<sequence>MNTNSAVKVAVNSQPLVVLNHISKVYPLSDHSVYALDDINLAIPPGDYLSFMGPSGSGKSTLLNIIGGIDKPTSGEVYLDGERIDTLKEQRLLLIRRRKVAYVLQEARLLPSLTALENVMLPTAFVGDRKQVRQRALELLQKVGLEKRANHLVHQLSGGEAQRVCIARALINQPLLILADEPTGNLDHETRLEIVQQFEALNAEGHTIVMVTHDPELSARTRRRLLLRDGKISES</sequence>
<dbReference type="AlphaFoldDB" id="A0A090AHK5"/>
<dbReference type="GO" id="GO:0005524">
    <property type="term" value="F:ATP binding"/>
    <property type="evidence" value="ECO:0007669"/>
    <property type="project" value="UniProtKB-KW"/>
</dbReference>
<dbReference type="InterPro" id="IPR027417">
    <property type="entry name" value="P-loop_NTPase"/>
</dbReference>
<dbReference type="OrthoDB" id="66958at2"/>
<keyword evidence="2" id="KW-0547">Nucleotide-binding</keyword>
<dbReference type="SMART" id="SM00382">
    <property type="entry name" value="AAA"/>
    <property type="match status" value="1"/>
</dbReference>
<dbReference type="Proteomes" id="UP000031623">
    <property type="component" value="Chromosome"/>
</dbReference>
<comment type="similarity">
    <text evidence="4">Belongs to the ABC transporter superfamily. Macrolide exporter (TC 3.A.1.122) family.</text>
</comment>
<dbReference type="Pfam" id="PF00005">
    <property type="entry name" value="ABC_tran"/>
    <property type="match status" value="1"/>
</dbReference>
<feature type="domain" description="ABC transporter" evidence="5">
    <location>
        <begin position="17"/>
        <end position="235"/>
    </location>
</feature>
<dbReference type="PROSITE" id="PS50893">
    <property type="entry name" value="ABC_TRANSPORTER_2"/>
    <property type="match status" value="1"/>
</dbReference>
<dbReference type="SUPFAM" id="SSF52540">
    <property type="entry name" value="P-loop containing nucleoside triphosphate hydrolases"/>
    <property type="match status" value="1"/>
</dbReference>
<dbReference type="FunFam" id="3.40.50.300:FF:000032">
    <property type="entry name" value="Export ABC transporter ATP-binding protein"/>
    <property type="match status" value="1"/>
</dbReference>
<evidence type="ECO:0000256" key="1">
    <source>
        <dbReference type="ARBA" id="ARBA00022448"/>
    </source>
</evidence>
<dbReference type="InterPro" id="IPR015854">
    <property type="entry name" value="ABC_transpr_LolD-like"/>
</dbReference>
<dbReference type="GO" id="GO:1902495">
    <property type="term" value="C:transmembrane transporter complex"/>
    <property type="evidence" value="ECO:0007669"/>
    <property type="project" value="UniProtKB-ARBA"/>
</dbReference>
<dbReference type="InterPro" id="IPR017871">
    <property type="entry name" value="ABC_transporter-like_CS"/>
</dbReference>
<dbReference type="KEGG" id="tig:THII_0485"/>
<dbReference type="GO" id="GO:0005886">
    <property type="term" value="C:plasma membrane"/>
    <property type="evidence" value="ECO:0007669"/>
    <property type="project" value="TreeGrafter"/>
</dbReference>
<evidence type="ECO:0000259" key="5">
    <source>
        <dbReference type="PROSITE" id="PS50893"/>
    </source>
</evidence>
<dbReference type="GO" id="GO:0016887">
    <property type="term" value="F:ATP hydrolysis activity"/>
    <property type="evidence" value="ECO:0007669"/>
    <property type="project" value="InterPro"/>
</dbReference>
<dbReference type="InterPro" id="IPR003439">
    <property type="entry name" value="ABC_transporter-like_ATP-bd"/>
</dbReference>
<dbReference type="PROSITE" id="PS00211">
    <property type="entry name" value="ABC_TRANSPORTER_1"/>
    <property type="match status" value="1"/>
</dbReference>
<reference evidence="6 7" key="1">
    <citation type="journal article" date="2014" name="ISME J.">
        <title>Ecophysiology of Thioploca ingrica as revealed by the complete genome sequence supplemented with proteomic evidence.</title>
        <authorList>
            <person name="Kojima H."/>
            <person name="Ogura Y."/>
            <person name="Yamamoto N."/>
            <person name="Togashi T."/>
            <person name="Mori H."/>
            <person name="Watanabe T."/>
            <person name="Nemoto F."/>
            <person name="Kurokawa K."/>
            <person name="Hayashi T."/>
            <person name="Fukui M."/>
        </authorList>
    </citation>
    <scope>NUCLEOTIDE SEQUENCE [LARGE SCALE GENOMIC DNA]</scope>
</reference>
<dbReference type="HOGENOM" id="CLU_000604_1_22_6"/>
<accession>A0A090AHK5</accession>